<keyword evidence="1" id="KW-0472">Membrane</keyword>
<name>A0A1X1ZS74_9MYCO</name>
<dbReference type="EMBL" id="LQPJ01000089">
    <property type="protein sequence ID" value="ORW26142.1"/>
    <property type="molecule type" value="Genomic_DNA"/>
</dbReference>
<dbReference type="STRING" id="153971.AWC19_05110"/>
<dbReference type="AlphaFoldDB" id="A0A1X1ZS74"/>
<dbReference type="Proteomes" id="UP000193529">
    <property type="component" value="Unassembled WGS sequence"/>
</dbReference>
<dbReference type="RefSeq" id="WP_085077804.1">
    <property type="nucleotide sequence ID" value="NZ_LQPJ01000089.1"/>
</dbReference>
<accession>A0A1X1ZS74</accession>
<feature type="transmembrane region" description="Helical" evidence="1">
    <location>
        <begin position="50"/>
        <end position="67"/>
    </location>
</feature>
<sequence>MGGPTKPIIVAPAWNRAITSNRVVLAALMISIFVGAIVGIVVTLSMGQTTAALVIALVAGGFFSAALC</sequence>
<comment type="caution">
    <text evidence="2">The sequence shown here is derived from an EMBL/GenBank/DDBJ whole genome shotgun (WGS) entry which is preliminary data.</text>
</comment>
<gene>
    <name evidence="2" type="ORF">AWC19_05110</name>
</gene>
<proteinExistence type="predicted"/>
<protein>
    <submittedName>
        <fullName evidence="2">Uncharacterized protein</fullName>
    </submittedName>
</protein>
<evidence type="ECO:0000313" key="3">
    <source>
        <dbReference type="Proteomes" id="UP000193529"/>
    </source>
</evidence>
<feature type="transmembrane region" description="Helical" evidence="1">
    <location>
        <begin position="23"/>
        <end position="44"/>
    </location>
</feature>
<evidence type="ECO:0000256" key="1">
    <source>
        <dbReference type="SAM" id="Phobius"/>
    </source>
</evidence>
<keyword evidence="1" id="KW-0812">Transmembrane</keyword>
<organism evidence="2 3">
    <name type="scientific">Mycobacterium palustre</name>
    <dbReference type="NCBI Taxonomy" id="153971"/>
    <lineage>
        <taxon>Bacteria</taxon>
        <taxon>Bacillati</taxon>
        <taxon>Actinomycetota</taxon>
        <taxon>Actinomycetes</taxon>
        <taxon>Mycobacteriales</taxon>
        <taxon>Mycobacteriaceae</taxon>
        <taxon>Mycobacterium</taxon>
        <taxon>Mycobacterium simiae complex</taxon>
    </lineage>
</organism>
<keyword evidence="1" id="KW-1133">Transmembrane helix</keyword>
<reference evidence="2 3" key="1">
    <citation type="submission" date="2016-01" db="EMBL/GenBank/DDBJ databases">
        <title>The new phylogeny of the genus Mycobacterium.</title>
        <authorList>
            <person name="Tarcisio F."/>
            <person name="Conor M."/>
            <person name="Antonella G."/>
            <person name="Elisabetta G."/>
            <person name="Giulia F.S."/>
            <person name="Sara T."/>
            <person name="Anna F."/>
            <person name="Clotilde B."/>
            <person name="Roberto B."/>
            <person name="Veronica D.S."/>
            <person name="Fabio R."/>
            <person name="Monica P."/>
            <person name="Olivier J."/>
            <person name="Enrico T."/>
            <person name="Nicola S."/>
        </authorList>
    </citation>
    <scope>NUCLEOTIDE SEQUENCE [LARGE SCALE GENOMIC DNA]</scope>
    <source>
        <strain evidence="2 3">DSM 44572</strain>
    </source>
</reference>
<dbReference type="OrthoDB" id="4736101at2"/>
<evidence type="ECO:0000313" key="2">
    <source>
        <dbReference type="EMBL" id="ORW26142.1"/>
    </source>
</evidence>
<keyword evidence="3" id="KW-1185">Reference proteome</keyword>